<dbReference type="InterPro" id="IPR043595">
    <property type="entry name" value="FaeB/C/D"/>
</dbReference>
<reference evidence="8 9" key="1">
    <citation type="journal article" date="2016" name="Nat. Commun.">
        <title>Thousands of microbial genomes shed light on interconnected biogeochemical processes in an aquifer system.</title>
        <authorList>
            <person name="Anantharaman K."/>
            <person name="Brown C.T."/>
            <person name="Hug L.A."/>
            <person name="Sharon I."/>
            <person name="Castelle C.J."/>
            <person name="Probst A.J."/>
            <person name="Thomas B.C."/>
            <person name="Singh A."/>
            <person name="Wilkins M.J."/>
            <person name="Karaoz U."/>
            <person name="Brodie E.L."/>
            <person name="Williams K.H."/>
            <person name="Hubbard S.S."/>
            <person name="Banfield J.F."/>
        </authorList>
    </citation>
    <scope>NUCLEOTIDE SEQUENCE [LARGE SCALE GENOMIC DNA]</scope>
</reference>
<keyword evidence="6" id="KW-0119">Carbohydrate metabolism</keyword>
<dbReference type="STRING" id="1797994.A2227_06625"/>
<evidence type="ECO:0000256" key="2">
    <source>
        <dbReference type="ARBA" id="ARBA00022525"/>
    </source>
</evidence>
<evidence type="ECO:0000256" key="6">
    <source>
        <dbReference type="ARBA" id="ARBA00023277"/>
    </source>
</evidence>
<dbReference type="SUPFAM" id="SSF53474">
    <property type="entry name" value="alpha/beta-Hydrolases"/>
    <property type="match status" value="1"/>
</dbReference>
<dbReference type="GO" id="GO:0045493">
    <property type="term" value="P:xylan catabolic process"/>
    <property type="evidence" value="ECO:0007669"/>
    <property type="project" value="UniProtKB-KW"/>
</dbReference>
<dbReference type="Proteomes" id="UP000178367">
    <property type="component" value="Unassembled WGS sequence"/>
</dbReference>
<evidence type="ECO:0000256" key="5">
    <source>
        <dbReference type="ARBA" id="ARBA00022801"/>
    </source>
</evidence>
<dbReference type="PANTHER" id="PTHR38050:SF2">
    <property type="entry name" value="FERULOYL ESTERASE C-RELATED"/>
    <property type="match status" value="1"/>
</dbReference>
<dbReference type="AlphaFoldDB" id="A0A1F5SJC6"/>
<dbReference type="PANTHER" id="PTHR38050">
    <property type="match status" value="1"/>
</dbReference>
<protein>
    <recommendedName>
        <fullName evidence="10">Phospholipase/carboxylesterase/thioesterase domain-containing protein</fullName>
    </recommendedName>
</protein>
<dbReference type="EMBL" id="MFGB01000014">
    <property type="protein sequence ID" value="OGF26769.1"/>
    <property type="molecule type" value="Genomic_DNA"/>
</dbReference>
<keyword evidence="4" id="KW-0732">Signal</keyword>
<evidence type="ECO:0000313" key="9">
    <source>
        <dbReference type="Proteomes" id="UP000178367"/>
    </source>
</evidence>
<organism evidence="8 9">
    <name type="scientific">Candidatus Falkowbacteria bacterium RIFOXYA2_FULL_47_19</name>
    <dbReference type="NCBI Taxonomy" id="1797994"/>
    <lineage>
        <taxon>Bacteria</taxon>
        <taxon>Candidatus Falkowiibacteriota</taxon>
    </lineage>
</organism>
<evidence type="ECO:0000313" key="8">
    <source>
        <dbReference type="EMBL" id="OGF26769.1"/>
    </source>
</evidence>
<keyword evidence="3" id="KW-0858">Xylan degradation</keyword>
<dbReference type="Pfam" id="PF10503">
    <property type="entry name" value="Esterase_PHB"/>
    <property type="match status" value="1"/>
</dbReference>
<gene>
    <name evidence="8" type="ORF">A2227_06625</name>
</gene>
<dbReference type="InterPro" id="IPR029058">
    <property type="entry name" value="AB_hydrolase_fold"/>
</dbReference>
<dbReference type="InterPro" id="IPR010126">
    <property type="entry name" value="Esterase_phb"/>
</dbReference>
<keyword evidence="5" id="KW-0378">Hydrolase</keyword>
<accession>A0A1F5SJC6</accession>
<evidence type="ECO:0000256" key="3">
    <source>
        <dbReference type="ARBA" id="ARBA00022651"/>
    </source>
</evidence>
<sequence>MKKSYLIVLSLMVFLPVSGWGLSFFKSKAQKSSPTYVQTAQAGPSEQLRPGDYRRTAVISGIQRYYLLHVPRGLEPGAPLVFALHGSMLNAEMMSKSYNWKKKADEEKFLVVFPNGTSRLASGKFANWNAGNCCGYAQESDSDDVGFIRSVIDDIEGMFDTGKIYVTGISNGAMMAYRLACEMPEKISAIAPVAGTDNTTGCTSEGPVSVMHVHSLLDPRILYEGGCGPDCVTEIQFVSVHDTIKKWTSRNQCASETERILENGYGYCDEYGSCANGTKVRLCTTEDGGHSWPTGSRLGQASQAFNATDEIWDFFESLN</sequence>
<comment type="subcellular location">
    <subcellularLocation>
        <location evidence="1">Secreted</location>
    </subcellularLocation>
</comment>
<evidence type="ECO:0008006" key="10">
    <source>
        <dbReference type="Google" id="ProtNLM"/>
    </source>
</evidence>
<name>A0A1F5SJC6_9BACT</name>
<keyword evidence="7" id="KW-0624">Polysaccharide degradation</keyword>
<evidence type="ECO:0000256" key="1">
    <source>
        <dbReference type="ARBA" id="ARBA00004613"/>
    </source>
</evidence>
<dbReference type="Gene3D" id="3.40.50.1820">
    <property type="entry name" value="alpha/beta hydrolase"/>
    <property type="match status" value="1"/>
</dbReference>
<proteinExistence type="predicted"/>
<evidence type="ECO:0000256" key="7">
    <source>
        <dbReference type="ARBA" id="ARBA00023326"/>
    </source>
</evidence>
<dbReference type="GO" id="GO:0030600">
    <property type="term" value="F:feruloyl esterase activity"/>
    <property type="evidence" value="ECO:0007669"/>
    <property type="project" value="InterPro"/>
</dbReference>
<dbReference type="GO" id="GO:0005576">
    <property type="term" value="C:extracellular region"/>
    <property type="evidence" value="ECO:0007669"/>
    <property type="project" value="UniProtKB-SubCell"/>
</dbReference>
<keyword evidence="2" id="KW-0964">Secreted</keyword>
<evidence type="ECO:0000256" key="4">
    <source>
        <dbReference type="ARBA" id="ARBA00022729"/>
    </source>
</evidence>
<comment type="caution">
    <text evidence="8">The sequence shown here is derived from an EMBL/GenBank/DDBJ whole genome shotgun (WGS) entry which is preliminary data.</text>
</comment>